<name>D5MLF0_METO1</name>
<dbReference type="HAMAP" id="MF_02112">
    <property type="entry name" value="ARC_ATPase"/>
    <property type="match status" value="1"/>
</dbReference>
<dbReference type="Pfam" id="PF00004">
    <property type="entry name" value="AAA"/>
    <property type="match status" value="1"/>
</dbReference>
<dbReference type="PATRIC" id="fig|671143.5.peg.649"/>
<sequence length="609" mass="68282">MSDPEKGSAKLSSFRKTMRKLSEQLPGSETTYTRKLSRYEGEIEALQAQVKTLEEEVYHLQRRLDQTPKEFEFLRSKLDQSREQLGQAHNQNQRMVEALQQAKEQIESLREEVEKLSAPPSPYGIFASMNSDQTANIYTGGRKMKVNLHPSVRPDTLRKGQELILNEAFNVIEAAGFDEQGEVVTLKDLLDEGRAVVTLRADEMRVVELADPLRQLSLKAGDHLLLDPRSGHILEKLPKTDAQELFLEEVPSIGYEAIGGLGPQIEMIRDAIELPHLYVDYFREHQLQPPKGVLLYGPPGCGKTLIAKAVAHSLAEQLAKKTGQAVKGYFLNVKGPELLNKYVGETERQIREIFGRAKEKATEGSPVVIFFDEMDSLFRTRGSGISSDIESTIVPQFLAELDGVEGLKHVIVIGATNRQDLIDPAVLRPGRFDVKIKIDRPDQSAAHEIFAKYLTAELPFAATELKTHGTREKAAAAMIAAAIELLYATVPEHRFLEVTYASGQQETLYFKDFASGAMIESVCTRAKKRAVKRMIATGVKGLTVEDLLDAVRTEFRENEDLPNTTNPDDWAKIAGRRSERIVNVRTVFDREEKEKKSRKVETISTGHYL</sequence>
<evidence type="ECO:0000313" key="8">
    <source>
        <dbReference type="Proteomes" id="UP000006898"/>
    </source>
</evidence>
<comment type="similarity">
    <text evidence="4">Belongs to the AAA ATPase family.</text>
</comment>
<keyword evidence="2 4" id="KW-0067">ATP-binding</keyword>
<dbReference type="Pfam" id="PF16450">
    <property type="entry name" value="Prot_ATP_ID_OB_C"/>
    <property type="match status" value="1"/>
</dbReference>
<evidence type="ECO:0000256" key="2">
    <source>
        <dbReference type="ARBA" id="ARBA00022840"/>
    </source>
</evidence>
<dbReference type="Gene3D" id="1.20.5.170">
    <property type="match status" value="1"/>
</dbReference>
<dbReference type="Pfam" id="PF17758">
    <property type="entry name" value="Prot_ATP_ID_OB_N"/>
    <property type="match status" value="1"/>
</dbReference>
<dbReference type="PANTHER" id="PTHR23077:SF144">
    <property type="entry name" value="PROTEASOME-ASSOCIATED ATPASE"/>
    <property type="match status" value="1"/>
</dbReference>
<dbReference type="HOGENOM" id="CLU_036054_0_0_0"/>
<dbReference type="PANTHER" id="PTHR23077">
    <property type="entry name" value="AAA-FAMILY ATPASE"/>
    <property type="match status" value="1"/>
</dbReference>
<dbReference type="KEGG" id="mox:DAMO_0749"/>
<evidence type="ECO:0000256" key="4">
    <source>
        <dbReference type="RuleBase" id="RU003651"/>
    </source>
</evidence>
<dbReference type="SUPFAM" id="SSF52540">
    <property type="entry name" value="P-loop containing nucleoside triphosphate hydrolases"/>
    <property type="match status" value="1"/>
</dbReference>
<dbReference type="InterPro" id="IPR041626">
    <property type="entry name" value="Prot_ATP_ID_OB_N"/>
</dbReference>
<dbReference type="AlphaFoldDB" id="D5MLF0"/>
<dbReference type="GO" id="GO:0005524">
    <property type="term" value="F:ATP binding"/>
    <property type="evidence" value="ECO:0007669"/>
    <property type="project" value="UniProtKB-KW"/>
</dbReference>
<dbReference type="eggNOG" id="COG1222">
    <property type="taxonomic scope" value="Bacteria"/>
</dbReference>
<dbReference type="Gene3D" id="3.40.50.300">
    <property type="entry name" value="P-loop containing nucleotide triphosphate hydrolases"/>
    <property type="match status" value="1"/>
</dbReference>
<dbReference type="InterPro" id="IPR032501">
    <property type="entry name" value="Prot_ATP_ID_OB_2nd"/>
</dbReference>
<dbReference type="InterPro" id="IPR012340">
    <property type="entry name" value="NA-bd_OB-fold"/>
</dbReference>
<keyword evidence="1 4" id="KW-0547">Nucleotide-binding</keyword>
<dbReference type="InterPro" id="IPR003960">
    <property type="entry name" value="ATPase_AAA_CS"/>
</dbReference>
<dbReference type="NCBIfam" id="TIGR03689">
    <property type="entry name" value="pup_AAA"/>
    <property type="match status" value="1"/>
</dbReference>
<dbReference type="PROSITE" id="PS00674">
    <property type="entry name" value="AAA"/>
    <property type="match status" value="1"/>
</dbReference>
<feature type="domain" description="AAA+ ATPase" evidence="6">
    <location>
        <begin position="289"/>
        <end position="442"/>
    </location>
</feature>
<feature type="region of interest" description="Disordered" evidence="5">
    <location>
        <begin position="1"/>
        <end position="33"/>
    </location>
</feature>
<organism evidence="7 8">
    <name type="scientific">Methylomirabilis oxygeniifera</name>
    <dbReference type="NCBI Taxonomy" id="671143"/>
    <lineage>
        <taxon>Bacteria</taxon>
        <taxon>Candidatus Methylomirabilota</taxon>
        <taxon>Candidatus Methylomirabilia</taxon>
        <taxon>Candidatus Methylomirabilales</taxon>
        <taxon>Candidatus Methylomirabilaceae</taxon>
        <taxon>Candidatus Methylomirabilis</taxon>
    </lineage>
</organism>
<dbReference type="InterPro" id="IPR003593">
    <property type="entry name" value="AAA+_ATPase"/>
</dbReference>
<protein>
    <recommendedName>
        <fullName evidence="6">AAA+ ATPase domain-containing protein</fullName>
    </recommendedName>
</protein>
<dbReference type="EMBL" id="FP565575">
    <property type="protein sequence ID" value="CBE67816.1"/>
    <property type="molecule type" value="Genomic_DNA"/>
</dbReference>
<dbReference type="Gene3D" id="1.10.8.60">
    <property type="match status" value="1"/>
</dbReference>
<dbReference type="GO" id="GO:0010498">
    <property type="term" value="P:proteasomal protein catabolic process"/>
    <property type="evidence" value="ECO:0007669"/>
    <property type="project" value="InterPro"/>
</dbReference>
<dbReference type="FunFam" id="3.40.50.300:FF:001025">
    <property type="entry name" value="ATPase family, AAA domain-containing 2B"/>
    <property type="match status" value="1"/>
</dbReference>
<dbReference type="SUPFAM" id="SSF58100">
    <property type="entry name" value="Bacterial hemolysins"/>
    <property type="match status" value="1"/>
</dbReference>
<gene>
    <name evidence="7" type="ORF">DAMO_0749</name>
</gene>
<dbReference type="eggNOG" id="COG2433">
    <property type="taxonomic scope" value="Bacteria"/>
</dbReference>
<proteinExistence type="inferred from homology"/>
<evidence type="ECO:0000256" key="3">
    <source>
        <dbReference type="ARBA" id="ARBA00023054"/>
    </source>
</evidence>
<keyword evidence="3" id="KW-0175">Coiled coil</keyword>
<evidence type="ECO:0000259" key="6">
    <source>
        <dbReference type="SMART" id="SM00382"/>
    </source>
</evidence>
<accession>D5MLF0</accession>
<dbReference type="InterPro" id="IPR027417">
    <property type="entry name" value="P-loop_NTPase"/>
</dbReference>
<evidence type="ECO:0000256" key="1">
    <source>
        <dbReference type="ARBA" id="ARBA00022741"/>
    </source>
</evidence>
<dbReference type="GO" id="GO:0000502">
    <property type="term" value="C:proteasome complex"/>
    <property type="evidence" value="ECO:0007669"/>
    <property type="project" value="InterPro"/>
</dbReference>
<dbReference type="GO" id="GO:0016887">
    <property type="term" value="F:ATP hydrolysis activity"/>
    <property type="evidence" value="ECO:0007669"/>
    <property type="project" value="InterPro"/>
</dbReference>
<dbReference type="InterPro" id="IPR003959">
    <property type="entry name" value="ATPase_AAA_core"/>
</dbReference>
<dbReference type="InterPro" id="IPR050168">
    <property type="entry name" value="AAA_ATPase_domain"/>
</dbReference>
<dbReference type="Gene3D" id="2.40.50.140">
    <property type="entry name" value="Nucleic acid-binding proteins"/>
    <property type="match status" value="2"/>
</dbReference>
<dbReference type="Proteomes" id="UP000006898">
    <property type="component" value="Chromosome"/>
</dbReference>
<dbReference type="STRING" id="671143.DAMO_0749"/>
<dbReference type="InterPro" id="IPR022482">
    <property type="entry name" value="Proteasome_ATPase"/>
</dbReference>
<dbReference type="GO" id="GO:0019941">
    <property type="term" value="P:modification-dependent protein catabolic process"/>
    <property type="evidence" value="ECO:0007669"/>
    <property type="project" value="InterPro"/>
</dbReference>
<reference evidence="7 8" key="1">
    <citation type="journal article" date="2010" name="Nature">
        <title>Nitrite-driven anaerobic methane oxidation by oxygenic bacteria.</title>
        <authorList>
            <person name="Ettwig K.F."/>
            <person name="Butler M.K."/>
            <person name="Le Paslier D."/>
            <person name="Pelletier E."/>
            <person name="Mangenot S."/>
            <person name="Kuypers M.M.M."/>
            <person name="Schreiber F."/>
            <person name="Dutilh B.E."/>
            <person name="Zedelius J."/>
            <person name="de Beer D."/>
            <person name="Gloerich J."/>
            <person name="Wessels H.J.C.T."/>
            <person name="van Allen T."/>
            <person name="Luesken F."/>
            <person name="Wu M."/>
            <person name="van de Pas-Schoonen K.T."/>
            <person name="Op den Camp H.J.M."/>
            <person name="Janssen-Megens E.M."/>
            <person name="Francoijs K-J."/>
            <person name="Stunnenberg H."/>
            <person name="Weissenbach J."/>
            <person name="Jetten M.S.M."/>
            <person name="Strous M."/>
        </authorList>
    </citation>
    <scope>NUCLEOTIDE SEQUENCE [LARGE SCALE GENOMIC DNA]</scope>
</reference>
<dbReference type="SMART" id="SM00382">
    <property type="entry name" value="AAA"/>
    <property type="match status" value="1"/>
</dbReference>
<evidence type="ECO:0000313" key="7">
    <source>
        <dbReference type="EMBL" id="CBE67816.1"/>
    </source>
</evidence>
<evidence type="ECO:0000256" key="5">
    <source>
        <dbReference type="SAM" id="MobiDB-lite"/>
    </source>
</evidence>